<dbReference type="GO" id="GO:0008270">
    <property type="term" value="F:zinc ion binding"/>
    <property type="evidence" value="ECO:0007669"/>
    <property type="project" value="UniProtKB-KW"/>
</dbReference>
<dbReference type="Proteomes" id="UP000008827">
    <property type="component" value="Chromosome 18"/>
</dbReference>
<evidence type="ECO:0000313" key="4">
    <source>
        <dbReference type="EMBL" id="KRG99089.1"/>
    </source>
</evidence>
<feature type="region of interest" description="Disordered" evidence="2">
    <location>
        <begin position="182"/>
        <end position="213"/>
    </location>
</feature>
<evidence type="ECO:0000313" key="5">
    <source>
        <dbReference type="EnsemblPlants" id="KRG99089"/>
    </source>
</evidence>
<keyword evidence="1" id="KW-0479">Metal-binding</keyword>
<reference evidence="5" key="2">
    <citation type="submission" date="2018-02" db="UniProtKB">
        <authorList>
            <consortium name="EnsemblPlants"/>
        </authorList>
    </citation>
    <scope>IDENTIFICATION</scope>
    <source>
        <strain evidence="5">Williams 82</strain>
    </source>
</reference>
<reference evidence="4" key="3">
    <citation type="submission" date="2018-07" db="EMBL/GenBank/DDBJ databases">
        <title>WGS assembly of Glycine max.</title>
        <authorList>
            <person name="Schmutz J."/>
            <person name="Cannon S."/>
            <person name="Schlueter J."/>
            <person name="Ma J."/>
            <person name="Mitros T."/>
            <person name="Nelson W."/>
            <person name="Hyten D."/>
            <person name="Song Q."/>
            <person name="Thelen J."/>
            <person name="Cheng J."/>
            <person name="Xu D."/>
            <person name="Hellsten U."/>
            <person name="May G."/>
            <person name="Yu Y."/>
            <person name="Sakurai T."/>
            <person name="Umezawa T."/>
            <person name="Bhattacharyya M."/>
            <person name="Sandhu D."/>
            <person name="Valliyodan B."/>
            <person name="Lindquist E."/>
            <person name="Peto M."/>
            <person name="Grant D."/>
            <person name="Shu S."/>
            <person name="Goodstein D."/>
            <person name="Barry K."/>
            <person name="Futrell-Griggs M."/>
            <person name="Abernathy B."/>
            <person name="Du J."/>
            <person name="Tian Z."/>
            <person name="Zhu L."/>
            <person name="Gill N."/>
            <person name="Joshi T."/>
            <person name="Libault M."/>
            <person name="Sethuraman A."/>
            <person name="Zhang X."/>
            <person name="Shinozaki K."/>
            <person name="Nguyen H."/>
            <person name="Wing R."/>
            <person name="Cregan P."/>
            <person name="Specht J."/>
            <person name="Grimwood J."/>
            <person name="Rokhsar D."/>
            <person name="Stacey G."/>
            <person name="Shoemaker R."/>
            <person name="Jackson S."/>
        </authorList>
    </citation>
    <scope>NUCLEOTIDE SEQUENCE</scope>
    <source>
        <tissue evidence="4">Callus</tissue>
    </source>
</reference>
<organism evidence="4">
    <name type="scientific">Glycine max</name>
    <name type="common">Soybean</name>
    <name type="synonym">Glycine hispida</name>
    <dbReference type="NCBI Taxonomy" id="3847"/>
    <lineage>
        <taxon>Eukaryota</taxon>
        <taxon>Viridiplantae</taxon>
        <taxon>Streptophyta</taxon>
        <taxon>Embryophyta</taxon>
        <taxon>Tracheophyta</taxon>
        <taxon>Spermatophyta</taxon>
        <taxon>Magnoliopsida</taxon>
        <taxon>eudicotyledons</taxon>
        <taxon>Gunneridae</taxon>
        <taxon>Pentapetalae</taxon>
        <taxon>rosids</taxon>
        <taxon>fabids</taxon>
        <taxon>Fabales</taxon>
        <taxon>Fabaceae</taxon>
        <taxon>Papilionoideae</taxon>
        <taxon>50 kb inversion clade</taxon>
        <taxon>NPAAA clade</taxon>
        <taxon>indigoferoid/millettioid clade</taxon>
        <taxon>Phaseoleae</taxon>
        <taxon>Glycine</taxon>
        <taxon>Glycine subgen. Soja</taxon>
    </lineage>
</organism>
<dbReference type="Gramene" id="KRG99089">
    <property type="protein sequence ID" value="KRG99089"/>
    <property type="gene ID" value="GLYMA_18G119900"/>
</dbReference>
<evidence type="ECO:0000256" key="2">
    <source>
        <dbReference type="SAM" id="MobiDB-lite"/>
    </source>
</evidence>
<feature type="region of interest" description="Disordered" evidence="2">
    <location>
        <begin position="305"/>
        <end position="339"/>
    </location>
</feature>
<sequence length="339" mass="38660">MHTIYMYGVEGVTWPTNLSPTAMKQPPPMRERVDLIKKKLVRFEHEGRNRLLPKIFLDELVFKDLCNPWKDAIKVKLLGKNLGYNLMKEKLKKLWKLKWGFDIIDVHNGFYIGNNRLNFAMELGVGTPIKVDSNTLKVEHGHFAHVCVEINLTQPIYKGLYIICVGCGYYGHLERNCVKCTAQHESPNKNRPSPSSTKDPPMTSPSKTNVKGQEDVKVINVGDNVHGDWLVLPRRKKPRNKGVNEKVYDHINPFKVMGSIHARSKDIQRKNITIIEGKGSIPMKSQRNPNPIVVVQKRRRYCHNNMSRASKLPPTKVEAKSSPPKSPNSQLRNGKGMQC</sequence>
<reference evidence="4 5" key="1">
    <citation type="journal article" date="2010" name="Nature">
        <title>Genome sequence of the palaeopolyploid soybean.</title>
        <authorList>
            <person name="Schmutz J."/>
            <person name="Cannon S.B."/>
            <person name="Schlueter J."/>
            <person name="Ma J."/>
            <person name="Mitros T."/>
            <person name="Nelson W."/>
            <person name="Hyten D.L."/>
            <person name="Song Q."/>
            <person name="Thelen J.J."/>
            <person name="Cheng J."/>
            <person name="Xu D."/>
            <person name="Hellsten U."/>
            <person name="May G.D."/>
            <person name="Yu Y."/>
            <person name="Sakurai T."/>
            <person name="Umezawa T."/>
            <person name="Bhattacharyya M.K."/>
            <person name="Sandhu D."/>
            <person name="Valliyodan B."/>
            <person name="Lindquist E."/>
            <person name="Peto M."/>
            <person name="Grant D."/>
            <person name="Shu S."/>
            <person name="Goodstein D."/>
            <person name="Barry K."/>
            <person name="Futrell-Griggs M."/>
            <person name="Abernathy B."/>
            <person name="Du J."/>
            <person name="Tian Z."/>
            <person name="Zhu L."/>
            <person name="Gill N."/>
            <person name="Joshi T."/>
            <person name="Libault M."/>
            <person name="Sethuraman A."/>
            <person name="Zhang X.-C."/>
            <person name="Shinozaki K."/>
            <person name="Nguyen H.T."/>
            <person name="Wing R.A."/>
            <person name="Cregan P."/>
            <person name="Specht J."/>
            <person name="Grimwood J."/>
            <person name="Rokhsar D."/>
            <person name="Stacey G."/>
            <person name="Shoemaker R.C."/>
            <person name="Jackson S.A."/>
        </authorList>
    </citation>
    <scope>NUCLEOTIDE SEQUENCE</scope>
    <source>
        <strain evidence="5">cv. Williams 82</strain>
        <tissue evidence="4">Callus</tissue>
    </source>
</reference>
<evidence type="ECO:0000259" key="3">
    <source>
        <dbReference type="PROSITE" id="PS50158"/>
    </source>
</evidence>
<dbReference type="EnsemblPlants" id="KRG99089">
    <property type="protein sequence ID" value="KRG99089"/>
    <property type="gene ID" value="GLYMA_18G119900"/>
</dbReference>
<dbReference type="InterPro" id="IPR040256">
    <property type="entry name" value="At4g02000-like"/>
</dbReference>
<dbReference type="PANTHER" id="PTHR31286:SF171">
    <property type="entry name" value="CCHC-TYPE DOMAIN-CONTAINING PROTEIN"/>
    <property type="match status" value="1"/>
</dbReference>
<keyword evidence="1" id="KW-0863">Zinc-finger</keyword>
<feature type="domain" description="CCHC-type" evidence="3">
    <location>
        <begin position="164"/>
        <end position="177"/>
    </location>
</feature>
<protein>
    <recommendedName>
        <fullName evidence="3">CCHC-type domain-containing protein</fullName>
    </recommendedName>
</protein>
<evidence type="ECO:0000313" key="6">
    <source>
        <dbReference type="Proteomes" id="UP000008827"/>
    </source>
</evidence>
<dbReference type="PROSITE" id="PS50158">
    <property type="entry name" value="ZF_CCHC"/>
    <property type="match status" value="1"/>
</dbReference>
<accession>A0A0R0F7P7</accession>
<dbReference type="AlphaFoldDB" id="A0A0R0F7P7"/>
<evidence type="ECO:0000256" key="1">
    <source>
        <dbReference type="PROSITE-ProRule" id="PRU00047"/>
    </source>
</evidence>
<proteinExistence type="predicted"/>
<keyword evidence="6" id="KW-1185">Reference proteome</keyword>
<dbReference type="GO" id="GO:0003676">
    <property type="term" value="F:nucleic acid binding"/>
    <property type="evidence" value="ECO:0007669"/>
    <property type="project" value="InterPro"/>
</dbReference>
<feature type="compositionally biased region" description="Polar residues" evidence="2">
    <location>
        <begin position="183"/>
        <end position="211"/>
    </location>
</feature>
<name>A0A0R0F7P7_SOYBN</name>
<gene>
    <name evidence="4" type="ORF">GLYMA_18G119900</name>
</gene>
<dbReference type="InterPro" id="IPR001878">
    <property type="entry name" value="Znf_CCHC"/>
</dbReference>
<keyword evidence="1" id="KW-0862">Zinc</keyword>
<dbReference type="EMBL" id="CM000851">
    <property type="protein sequence ID" value="KRG99089.1"/>
    <property type="molecule type" value="Genomic_DNA"/>
</dbReference>
<dbReference type="InParanoid" id="A0A0R0F7P7"/>
<dbReference type="PANTHER" id="PTHR31286">
    <property type="entry name" value="GLYCINE-RICH CELL WALL STRUCTURAL PROTEIN 1.8-LIKE"/>
    <property type="match status" value="1"/>
</dbReference>